<proteinExistence type="predicted"/>
<dbReference type="EMBL" id="CCYD01000810">
    <property type="protein sequence ID" value="CEG44149.1"/>
    <property type="molecule type" value="Genomic_DNA"/>
</dbReference>
<dbReference type="Proteomes" id="UP000054928">
    <property type="component" value="Unassembled WGS sequence"/>
</dbReference>
<evidence type="ECO:0000313" key="3">
    <source>
        <dbReference type="Proteomes" id="UP000054928"/>
    </source>
</evidence>
<dbReference type="OMA" id="EHLDAMH"/>
<organism evidence="2 3">
    <name type="scientific">Plasmopara halstedii</name>
    <name type="common">Downy mildew of sunflower</name>
    <dbReference type="NCBI Taxonomy" id="4781"/>
    <lineage>
        <taxon>Eukaryota</taxon>
        <taxon>Sar</taxon>
        <taxon>Stramenopiles</taxon>
        <taxon>Oomycota</taxon>
        <taxon>Peronosporomycetes</taxon>
        <taxon>Peronosporales</taxon>
        <taxon>Peronosporaceae</taxon>
        <taxon>Plasmopara</taxon>
    </lineage>
</organism>
<dbReference type="RefSeq" id="XP_024580518.1">
    <property type="nucleotide sequence ID" value="XM_024730219.1"/>
</dbReference>
<feature type="region of interest" description="Disordered" evidence="1">
    <location>
        <begin position="1"/>
        <end position="33"/>
    </location>
</feature>
<dbReference type="AlphaFoldDB" id="A0A0P1ARD4"/>
<dbReference type="GeneID" id="36409465"/>
<accession>A0A0P1ARD4</accession>
<keyword evidence="3" id="KW-1185">Reference proteome</keyword>
<protein>
    <submittedName>
        <fullName evidence="2">Uncharacterized protein</fullName>
    </submittedName>
</protein>
<evidence type="ECO:0000313" key="2">
    <source>
        <dbReference type="EMBL" id="CEG44149.1"/>
    </source>
</evidence>
<reference evidence="3" key="1">
    <citation type="submission" date="2014-09" db="EMBL/GenBank/DDBJ databases">
        <authorList>
            <person name="Sharma Rahul"/>
            <person name="Thines Marco"/>
        </authorList>
    </citation>
    <scope>NUCLEOTIDE SEQUENCE [LARGE SCALE GENOMIC DNA]</scope>
</reference>
<sequence length="106" mass="11662">MTSTGNEAVELRTLTAESTGGGVPGTPNGPERDLNMLQEETEHSREEYLEEIQRRIDSYEKCAAAITAATTSLQKLSEHLDAMHQATQQLNAFTSGWLAVWKRPSA</sequence>
<dbReference type="OrthoDB" id="163720at2759"/>
<evidence type="ECO:0000256" key="1">
    <source>
        <dbReference type="SAM" id="MobiDB-lite"/>
    </source>
</evidence>
<name>A0A0P1ARD4_PLAHL</name>